<dbReference type="WBParaSite" id="MCOS_0000434901-mRNA-1">
    <property type="protein sequence ID" value="MCOS_0000434901-mRNA-1"/>
    <property type="gene ID" value="MCOS_0000434901"/>
</dbReference>
<proteinExistence type="predicted"/>
<evidence type="ECO:0000313" key="3">
    <source>
        <dbReference type="Proteomes" id="UP000267029"/>
    </source>
</evidence>
<dbReference type="EMBL" id="UXSR01001531">
    <property type="protein sequence ID" value="VDD78347.1"/>
    <property type="molecule type" value="Genomic_DNA"/>
</dbReference>
<evidence type="ECO:0000313" key="2">
    <source>
        <dbReference type="EMBL" id="VDD78347.1"/>
    </source>
</evidence>
<gene>
    <name evidence="2" type="ORF">MCOS_LOCUS4350</name>
</gene>
<feature type="compositionally biased region" description="Polar residues" evidence="1">
    <location>
        <begin position="14"/>
        <end position="32"/>
    </location>
</feature>
<evidence type="ECO:0000256" key="1">
    <source>
        <dbReference type="SAM" id="MobiDB-lite"/>
    </source>
</evidence>
<keyword evidence="3" id="KW-1185">Reference proteome</keyword>
<dbReference type="AlphaFoldDB" id="A0A0R3UBQ1"/>
<dbReference type="Proteomes" id="UP000267029">
    <property type="component" value="Unassembled WGS sequence"/>
</dbReference>
<name>A0A0R3UBQ1_MESCO</name>
<reference evidence="2 3" key="2">
    <citation type="submission" date="2018-10" db="EMBL/GenBank/DDBJ databases">
        <authorList>
            <consortium name="Pathogen Informatics"/>
        </authorList>
    </citation>
    <scope>NUCLEOTIDE SEQUENCE [LARGE SCALE GENOMIC DNA]</scope>
</reference>
<sequence>MRARAVVAEAPEHSQASTVPRRWTTTPNTTAHQPVHRHTEASSAVASTTYTIYDQSNCSANYSLPSSHEQPLTACEPLRACVRQSPQSHHQHHPFFHVQGGVRAHRSGALIRPPWLHPRPVTLCTRPDKVHKGSPQWRTDKTAAVTPPCHSLYSVRQGAQRLTAVAH</sequence>
<reference evidence="4" key="1">
    <citation type="submission" date="2017-02" db="UniProtKB">
        <authorList>
            <consortium name="WormBaseParasite"/>
        </authorList>
    </citation>
    <scope>IDENTIFICATION</scope>
</reference>
<feature type="region of interest" description="Disordered" evidence="1">
    <location>
        <begin position="1"/>
        <end position="43"/>
    </location>
</feature>
<organism evidence="4">
    <name type="scientific">Mesocestoides corti</name>
    <name type="common">Flatworm</name>
    <dbReference type="NCBI Taxonomy" id="53468"/>
    <lineage>
        <taxon>Eukaryota</taxon>
        <taxon>Metazoa</taxon>
        <taxon>Spiralia</taxon>
        <taxon>Lophotrochozoa</taxon>
        <taxon>Platyhelminthes</taxon>
        <taxon>Cestoda</taxon>
        <taxon>Eucestoda</taxon>
        <taxon>Cyclophyllidea</taxon>
        <taxon>Mesocestoididae</taxon>
        <taxon>Mesocestoides</taxon>
    </lineage>
</organism>
<accession>A0A0R3UBQ1</accession>
<protein>
    <submittedName>
        <fullName evidence="2 4">Uncharacterized protein</fullName>
    </submittedName>
</protein>
<evidence type="ECO:0000313" key="4">
    <source>
        <dbReference type="WBParaSite" id="MCOS_0000434901-mRNA-1"/>
    </source>
</evidence>